<dbReference type="Proteomes" id="UP000008064">
    <property type="component" value="Unassembled WGS sequence"/>
</dbReference>
<keyword evidence="1" id="KW-0479">Metal-binding</keyword>
<organism evidence="5">
    <name type="scientific">Serpula lacrymans var. lacrymans (strain S7.9)</name>
    <name type="common">Dry rot fungus</name>
    <dbReference type="NCBI Taxonomy" id="578457"/>
    <lineage>
        <taxon>Eukaryota</taxon>
        <taxon>Fungi</taxon>
        <taxon>Dikarya</taxon>
        <taxon>Basidiomycota</taxon>
        <taxon>Agaricomycotina</taxon>
        <taxon>Agaricomycetes</taxon>
        <taxon>Agaricomycetidae</taxon>
        <taxon>Boletales</taxon>
        <taxon>Coniophorineae</taxon>
        <taxon>Serpulaceae</taxon>
        <taxon>Serpula</taxon>
    </lineage>
</organism>
<reference evidence="5" key="1">
    <citation type="journal article" date="2011" name="Science">
        <title>The plant cell wall-decomposing machinery underlies the functional diversity of forest fungi.</title>
        <authorList>
            <person name="Eastwood D.C."/>
            <person name="Floudas D."/>
            <person name="Binder M."/>
            <person name="Majcherczyk A."/>
            <person name="Schneider P."/>
            <person name="Aerts A."/>
            <person name="Asiegbu F.O."/>
            <person name="Baker S.E."/>
            <person name="Barry K."/>
            <person name="Bendiksby M."/>
            <person name="Blumentritt M."/>
            <person name="Coutinho P.M."/>
            <person name="Cullen D."/>
            <person name="de Vries R.P."/>
            <person name="Gathman A."/>
            <person name="Goodell B."/>
            <person name="Henrissat B."/>
            <person name="Ihrmark K."/>
            <person name="Kauserud H."/>
            <person name="Kohler A."/>
            <person name="LaButti K."/>
            <person name="Lapidus A."/>
            <person name="Lavin J.L."/>
            <person name="Lee Y.-H."/>
            <person name="Lindquist E."/>
            <person name="Lilly W."/>
            <person name="Lucas S."/>
            <person name="Morin E."/>
            <person name="Murat C."/>
            <person name="Oguiza J.A."/>
            <person name="Park J."/>
            <person name="Pisabarro A.G."/>
            <person name="Riley R."/>
            <person name="Rosling A."/>
            <person name="Salamov A."/>
            <person name="Schmidt O."/>
            <person name="Schmutz J."/>
            <person name="Skrede I."/>
            <person name="Stenlid J."/>
            <person name="Wiebenga A."/>
            <person name="Xie X."/>
            <person name="Kuees U."/>
            <person name="Hibbett D.S."/>
            <person name="Hoffmeister D."/>
            <person name="Hoegberg N."/>
            <person name="Martin F."/>
            <person name="Grigoriev I.V."/>
            <person name="Watkinson S.C."/>
        </authorList>
    </citation>
    <scope>NUCLEOTIDE SEQUENCE [LARGE SCALE GENOMIC DNA]</scope>
    <source>
        <strain evidence="5">S7.9</strain>
    </source>
</reference>
<dbReference type="EMBL" id="GL945442">
    <property type="protein sequence ID" value="EGO19833.1"/>
    <property type="molecule type" value="Genomic_DNA"/>
</dbReference>
<feature type="compositionally biased region" description="Polar residues" evidence="2">
    <location>
        <begin position="302"/>
        <end position="317"/>
    </location>
</feature>
<protein>
    <recommendedName>
        <fullName evidence="3">C2H2-type domain-containing protein</fullName>
    </recommendedName>
</protein>
<feature type="compositionally biased region" description="Polar residues" evidence="2">
    <location>
        <begin position="284"/>
        <end position="295"/>
    </location>
</feature>
<feature type="compositionally biased region" description="Low complexity" evidence="2">
    <location>
        <begin position="235"/>
        <end position="247"/>
    </location>
</feature>
<dbReference type="KEGG" id="sla:SERLADRAFT_478221"/>
<feature type="compositionally biased region" description="Low complexity" evidence="2">
    <location>
        <begin position="199"/>
        <end position="215"/>
    </location>
</feature>
<accession>F8PAJ4</accession>
<evidence type="ECO:0000259" key="3">
    <source>
        <dbReference type="PROSITE" id="PS50157"/>
    </source>
</evidence>
<dbReference type="OrthoDB" id="3069995at2759"/>
<feature type="domain" description="C2H2-type" evidence="3">
    <location>
        <begin position="462"/>
        <end position="489"/>
    </location>
</feature>
<dbReference type="Gene3D" id="3.30.160.60">
    <property type="entry name" value="Classic Zinc Finger"/>
    <property type="match status" value="1"/>
</dbReference>
<feature type="compositionally biased region" description="Polar residues" evidence="2">
    <location>
        <begin position="411"/>
        <end position="421"/>
    </location>
</feature>
<dbReference type="PROSITE" id="PS00028">
    <property type="entry name" value="ZINC_FINGER_C2H2_1"/>
    <property type="match status" value="1"/>
</dbReference>
<dbReference type="PROSITE" id="PS50157">
    <property type="entry name" value="ZINC_FINGER_C2H2_2"/>
    <property type="match status" value="1"/>
</dbReference>
<feature type="compositionally biased region" description="Basic residues" evidence="2">
    <location>
        <begin position="378"/>
        <end position="388"/>
    </location>
</feature>
<dbReference type="GeneID" id="18821132"/>
<dbReference type="HOGENOM" id="CLU_692944_0_0_1"/>
<keyword evidence="1" id="KW-0862">Zinc</keyword>
<evidence type="ECO:0000256" key="1">
    <source>
        <dbReference type="PROSITE-ProRule" id="PRU00042"/>
    </source>
</evidence>
<gene>
    <name evidence="4" type="ORF">SERLADRAFT_478221</name>
</gene>
<proteinExistence type="predicted"/>
<keyword evidence="1" id="KW-0863">Zinc-finger</keyword>
<sequence>MNFASYLTDLPEDLPPVLVDGLTLWEERTSVSRGLLLQNPGVCSQSEINYPHFDISDNDYPDEELAFQTYIDVTQSDNTQSFSEIPQLRLIPPIFSPTSSASPFLPELSPDSSPLSVASSSVPITPEFGVCMTDIELSPSRASDHSRFYHQEDDYSYLSDDDHIPLLEDVISKQIAEGEKPFNAYTPLPESPILRHSESVLSPSSSSTHPASSKSTCDTVFPSQIAPLSLYVDEVSPSPTSVPVTESRNNRELISSPASTGVPRHSSAASSSSIQHSKRPLSHASKSSSPGTSRSAEMANSRRGTSLRSFNRTTIKSESVDRDTQSAHVPKKRRRELSPVLRVASPVPSKDDSETYLGQLVDSDDDETDDEYVPSRSTRPRQPKRRRTSTSSVTSRTGKSKPNRDLKRNSNRLTEATSSESAGAKQPKCRFCGKTSFTREHDARRHEELSCSANPARKAVNCECNICGKVLSRPDALIRHAIKHEKKSLLR</sequence>
<evidence type="ECO:0000313" key="4">
    <source>
        <dbReference type="EMBL" id="EGO19833.1"/>
    </source>
</evidence>
<feature type="region of interest" description="Disordered" evidence="2">
    <location>
        <begin position="198"/>
        <end position="218"/>
    </location>
</feature>
<dbReference type="AlphaFoldDB" id="F8PAJ4"/>
<dbReference type="RefSeq" id="XP_007323268.1">
    <property type="nucleotide sequence ID" value="XM_007323206.1"/>
</dbReference>
<feature type="compositionally biased region" description="Acidic residues" evidence="2">
    <location>
        <begin position="362"/>
        <end position="372"/>
    </location>
</feature>
<dbReference type="InterPro" id="IPR013087">
    <property type="entry name" value="Znf_C2H2_type"/>
</dbReference>
<dbReference type="GO" id="GO:0008270">
    <property type="term" value="F:zinc ion binding"/>
    <property type="evidence" value="ECO:0007669"/>
    <property type="project" value="UniProtKB-KW"/>
</dbReference>
<evidence type="ECO:0000256" key="2">
    <source>
        <dbReference type="SAM" id="MobiDB-lite"/>
    </source>
</evidence>
<name>F8PAJ4_SERL9</name>
<feature type="region of interest" description="Disordered" evidence="2">
    <location>
        <begin position="235"/>
        <end position="427"/>
    </location>
</feature>
<evidence type="ECO:0000313" key="5">
    <source>
        <dbReference type="Proteomes" id="UP000008064"/>
    </source>
</evidence>